<dbReference type="InterPro" id="IPR013083">
    <property type="entry name" value="Znf_RING/FYVE/PHD"/>
</dbReference>
<dbReference type="PROSITE" id="PS50294">
    <property type="entry name" value="WD_REPEATS_REGION"/>
    <property type="match status" value="1"/>
</dbReference>
<dbReference type="Pfam" id="PF13923">
    <property type="entry name" value="zf-C3HC4_2"/>
    <property type="match status" value="1"/>
</dbReference>
<dbReference type="PANTHER" id="PTHR44080">
    <property type="entry name" value="E3 UBIQUITIN-PROTEIN LIGASE COP1"/>
    <property type="match status" value="1"/>
</dbReference>
<dbReference type="SUPFAM" id="SSF57850">
    <property type="entry name" value="RING/U-box"/>
    <property type="match status" value="1"/>
</dbReference>
<reference evidence="9 10" key="1">
    <citation type="journal article" date="2023" name="Commun. Biol.">
        <title>Reorganization of the ancestral sex-determining regions during the evolution of trioecy in Pleodorina starrii.</title>
        <authorList>
            <person name="Takahashi K."/>
            <person name="Suzuki S."/>
            <person name="Kawai-Toyooka H."/>
            <person name="Yamamoto K."/>
            <person name="Hamaji T."/>
            <person name="Ootsuki R."/>
            <person name="Yamaguchi H."/>
            <person name="Kawachi M."/>
            <person name="Higashiyama T."/>
            <person name="Nozaki H."/>
        </authorList>
    </citation>
    <scope>NUCLEOTIDE SEQUENCE [LARGE SCALE GENOMIC DNA]</scope>
    <source>
        <strain evidence="9 10">NIES-4479</strain>
    </source>
</reference>
<keyword evidence="10" id="KW-1185">Reference proteome</keyword>
<sequence>MSVTTRITDDDVGRGGGRGALLPLGLSPDDVNCPICVETITDPFVTSCGHTFCYQCISTQLKHKNSCPSCGDYLTADNIYPNFLLNKILRKAATAPPSGRGSLLDQVQRLLADNMAPEPPAAGPVGLLHLHHHNHNQQHHILNPHQQQLGHNHSAATGHLPAASGAPAASRWPARFAAAAAGGGGSGSRLRLRDIDAVLEALYEAREELERRESSDVLHLLLCFLQHAREHKERKMAELRQQLTCLEYDILSVTASAAATAAAATAAAVAAGEGKGEGAAAGGGGGGAAAAGPSRMEEVRVLGGVAANAAAAAGPGSSSSQPPQPAGAWLWRALPHLHSDSAAAASGGDANEPPPAALPEQQQQQHRLRDGAGPGPSSQQQAREREREREEGQRRRQRLAAQRAPPLRRSSWCLHTITPGGGISSVTVDTSNLLEPGQQAEAFGAAVQHALAAARGGGGGSSGGGGAADDSAGGERRRGLPPAPPGLEVEMDSVGQPPPPLLPPPVADADASTAAAASVGHGARAPAAGVAVAAAAAAATAVAAAERQDSVSGAAATAAAAASAASGPAGSDVEASAEGASGVEVGGGGGGGHRHWNGGEPREGGAAAAVAAGRRGMPRCGSADNFRLLLGQAAAAAAPAAAPAGSQPAASGDAGTSAGGGGGEDGSALSGAAFPPPDTAAGGDAARRHPQPCTTVVRHGDDGARHGLPAGGAATLGSRALVVAAAVLPQRQVPGGGGGGGSGDATRRPARGRAEEEESEDEMDVRERRRGRGRLQPPPQPHQQQQPGAWAAAAAAATAATDPRVGAAPTANGGRARRGREEEGEGAGAEVEAEGDPAAVQEAKRRRMVSQFDLLERCYLQMRATRTSGTGLSPLPHQPPLPVSSPSPFSTAVAAAAAAAAATAATTAAAASTARSGSGFRTEELAGRPVGHRDPHIFAGNGIAWDPSVAAAPPLGLAGALHLTGSGGGGAAAAGTAPCGGAHPHRGPSGPDGLCNCESGDHGGGGNPDLETFGAVLAAATQYSRLELLAEIPRHGSGSGSGSGSRALAAGPSSGMQILSSIEFDLSDDLFATAGAVPRILVYDYQSLLQPRQRQRPPRPVTELTARSRLSCLSYSRGVRQHLLAADYQGGVALWDTEAGMQVQDYEAHERRVWGLDFCPAPGNTHCFASGSDDGLVKVWTTRQSGSSSSSCCLALELRGNVCSVQFHPTDPNLLAVGSALHCAAVYDLRQPAAPLHTLLGHRRAVSYVRWLSNGQELVTASTDGTLKLWSLAPTHPPPIHRNPTPAFGADANQTTKTTPPLTTDFPGGASGAAAGGAGAAGAFRGAQLVRTFSGHVNERNFVGLCSEGDYLACGSESHEVYVYHRSLPQPALRFDFGPRMLELEPEAAGHHPHHQPHHPQQPHPPHHFVTALQWRRNSPHLLAANSAGYVWLLGLRL</sequence>
<dbReference type="SMART" id="SM00184">
    <property type="entry name" value="RING"/>
    <property type="match status" value="1"/>
</dbReference>
<organism evidence="9 10">
    <name type="scientific">Pleodorina starrii</name>
    <dbReference type="NCBI Taxonomy" id="330485"/>
    <lineage>
        <taxon>Eukaryota</taxon>
        <taxon>Viridiplantae</taxon>
        <taxon>Chlorophyta</taxon>
        <taxon>core chlorophytes</taxon>
        <taxon>Chlorophyceae</taxon>
        <taxon>CS clade</taxon>
        <taxon>Chlamydomonadales</taxon>
        <taxon>Volvocaceae</taxon>
        <taxon>Pleodorina</taxon>
    </lineage>
</organism>
<evidence type="ECO:0000259" key="8">
    <source>
        <dbReference type="PROSITE" id="PS50089"/>
    </source>
</evidence>
<keyword evidence="6" id="KW-0175">Coiled coil</keyword>
<name>A0A9W6BA68_9CHLO</name>
<evidence type="ECO:0000256" key="3">
    <source>
        <dbReference type="ARBA" id="ARBA00022833"/>
    </source>
</evidence>
<feature type="compositionally biased region" description="Low complexity" evidence="7">
    <location>
        <begin position="666"/>
        <end position="684"/>
    </location>
</feature>
<feature type="repeat" description="WD" evidence="5">
    <location>
        <begin position="1239"/>
        <end position="1272"/>
    </location>
</feature>
<feature type="compositionally biased region" description="Low complexity" evidence="7">
    <location>
        <begin position="341"/>
        <end position="350"/>
    </location>
</feature>
<dbReference type="SUPFAM" id="SSF50978">
    <property type="entry name" value="WD40 repeat-like"/>
    <property type="match status" value="1"/>
</dbReference>
<dbReference type="SMART" id="SM00320">
    <property type="entry name" value="WD40"/>
    <property type="match status" value="5"/>
</dbReference>
<keyword evidence="1" id="KW-0479">Metal-binding</keyword>
<dbReference type="Proteomes" id="UP001165080">
    <property type="component" value="Unassembled WGS sequence"/>
</dbReference>
<evidence type="ECO:0000256" key="1">
    <source>
        <dbReference type="ARBA" id="ARBA00022723"/>
    </source>
</evidence>
<feature type="compositionally biased region" description="Low complexity" evidence="7">
    <location>
        <begin position="973"/>
        <end position="982"/>
    </location>
</feature>
<feature type="compositionally biased region" description="Pro residues" evidence="7">
    <location>
        <begin position="496"/>
        <end position="506"/>
    </location>
</feature>
<dbReference type="InterPro" id="IPR015943">
    <property type="entry name" value="WD40/YVTN_repeat-like_dom_sf"/>
</dbReference>
<feature type="region of interest" description="Disordered" evidence="7">
    <location>
        <begin position="147"/>
        <end position="166"/>
    </location>
</feature>
<evidence type="ECO:0000256" key="5">
    <source>
        <dbReference type="PROSITE-ProRule" id="PRU00221"/>
    </source>
</evidence>
<dbReference type="InterPro" id="IPR036322">
    <property type="entry name" value="WD40_repeat_dom_sf"/>
</dbReference>
<dbReference type="EMBL" id="BRXU01000001">
    <property type="protein sequence ID" value="GLC48429.1"/>
    <property type="molecule type" value="Genomic_DNA"/>
</dbReference>
<dbReference type="PROSITE" id="PS00518">
    <property type="entry name" value="ZF_RING_1"/>
    <property type="match status" value="1"/>
</dbReference>
<feature type="region of interest" description="Disordered" evidence="7">
    <location>
        <begin position="643"/>
        <end position="711"/>
    </location>
</feature>
<feature type="compositionally biased region" description="Gly residues" evidence="7">
    <location>
        <begin position="455"/>
        <end position="467"/>
    </location>
</feature>
<protein>
    <recommendedName>
        <fullName evidence="8">RING-type domain-containing protein</fullName>
    </recommendedName>
</protein>
<feature type="compositionally biased region" description="Low complexity" evidence="7">
    <location>
        <begin position="567"/>
        <end position="583"/>
    </location>
</feature>
<feature type="compositionally biased region" description="Low complexity" evidence="7">
    <location>
        <begin position="399"/>
        <end position="409"/>
    </location>
</feature>
<feature type="compositionally biased region" description="Acidic residues" evidence="7">
    <location>
        <begin position="755"/>
        <end position="764"/>
    </location>
</feature>
<keyword evidence="5" id="KW-0853">WD repeat</keyword>
<feature type="region of interest" description="Disordered" evidence="7">
    <location>
        <begin position="454"/>
        <end position="509"/>
    </location>
</feature>
<feature type="region of interest" description="Disordered" evidence="7">
    <location>
        <begin position="967"/>
        <end position="988"/>
    </location>
</feature>
<feature type="region of interest" description="Disordered" evidence="7">
    <location>
        <begin position="567"/>
        <end position="610"/>
    </location>
</feature>
<keyword evidence="3" id="KW-0862">Zinc</keyword>
<dbReference type="CDD" id="cd16504">
    <property type="entry name" value="RING-HC_COP1"/>
    <property type="match status" value="1"/>
</dbReference>
<evidence type="ECO:0000313" key="10">
    <source>
        <dbReference type="Proteomes" id="UP001165080"/>
    </source>
</evidence>
<feature type="compositionally biased region" description="Low complexity" evidence="7">
    <location>
        <begin position="782"/>
        <end position="808"/>
    </location>
</feature>
<proteinExistence type="predicted"/>
<feature type="region of interest" description="Disordered" evidence="7">
    <location>
        <begin position="731"/>
        <end position="839"/>
    </location>
</feature>
<gene>
    <name evidence="9" type="primary">PLEST000980</name>
    <name evidence="9" type="ORF">PLESTB_000096900</name>
</gene>
<feature type="coiled-coil region" evidence="6">
    <location>
        <begin position="192"/>
        <end position="249"/>
    </location>
</feature>
<feature type="compositionally biased region" description="Basic and acidic residues" evidence="7">
    <location>
        <begin position="382"/>
        <end position="394"/>
    </location>
</feature>
<dbReference type="Pfam" id="PF00400">
    <property type="entry name" value="WD40"/>
    <property type="match status" value="2"/>
</dbReference>
<feature type="domain" description="RING-type" evidence="8">
    <location>
        <begin position="33"/>
        <end position="70"/>
    </location>
</feature>
<dbReference type="GO" id="GO:0008270">
    <property type="term" value="F:zinc ion binding"/>
    <property type="evidence" value="ECO:0007669"/>
    <property type="project" value="UniProtKB-KW"/>
</dbReference>
<feature type="region of interest" description="Disordered" evidence="7">
    <location>
        <begin position="341"/>
        <end position="413"/>
    </location>
</feature>
<feature type="region of interest" description="Disordered" evidence="7">
    <location>
        <begin position="1388"/>
        <end position="1407"/>
    </location>
</feature>
<evidence type="ECO:0000256" key="4">
    <source>
        <dbReference type="PROSITE-ProRule" id="PRU00175"/>
    </source>
</evidence>
<evidence type="ECO:0000256" key="6">
    <source>
        <dbReference type="SAM" id="Coils"/>
    </source>
</evidence>
<dbReference type="InterPro" id="IPR042755">
    <property type="entry name" value="COP1"/>
</dbReference>
<feature type="compositionally biased region" description="Gly residues" evidence="7">
    <location>
        <begin position="734"/>
        <end position="743"/>
    </location>
</feature>
<dbReference type="PANTHER" id="PTHR44080:SF1">
    <property type="entry name" value="E3 UBIQUITIN-PROTEIN LIGASE COP1"/>
    <property type="match status" value="1"/>
</dbReference>
<accession>A0A9W6BA68</accession>
<dbReference type="PROSITE" id="PS50082">
    <property type="entry name" value="WD_REPEATS_2"/>
    <property type="match status" value="2"/>
</dbReference>
<dbReference type="InterPro" id="IPR017907">
    <property type="entry name" value="Znf_RING_CS"/>
</dbReference>
<dbReference type="GO" id="GO:0061630">
    <property type="term" value="F:ubiquitin protein ligase activity"/>
    <property type="evidence" value="ECO:0007669"/>
    <property type="project" value="InterPro"/>
</dbReference>
<feature type="repeat" description="WD" evidence="5">
    <location>
        <begin position="1146"/>
        <end position="1190"/>
    </location>
</feature>
<evidence type="ECO:0000256" key="7">
    <source>
        <dbReference type="SAM" id="MobiDB-lite"/>
    </source>
</evidence>
<dbReference type="Gene3D" id="2.130.10.10">
    <property type="entry name" value="YVTN repeat-like/Quinoprotein amine dehydrogenase"/>
    <property type="match status" value="2"/>
</dbReference>
<dbReference type="PROSITE" id="PS50089">
    <property type="entry name" value="ZF_RING_2"/>
    <property type="match status" value="1"/>
</dbReference>
<keyword evidence="2 4" id="KW-0863">Zinc-finger</keyword>
<comment type="caution">
    <text evidence="9">The sequence shown here is derived from an EMBL/GenBank/DDBJ whole genome shotgun (WGS) entry which is preliminary data.</text>
</comment>
<evidence type="ECO:0000256" key="2">
    <source>
        <dbReference type="ARBA" id="ARBA00022771"/>
    </source>
</evidence>
<dbReference type="InterPro" id="IPR001680">
    <property type="entry name" value="WD40_rpt"/>
</dbReference>
<dbReference type="InterPro" id="IPR001841">
    <property type="entry name" value="Znf_RING"/>
</dbReference>
<dbReference type="Gene3D" id="3.30.40.10">
    <property type="entry name" value="Zinc/RING finger domain, C3HC4 (zinc finger)"/>
    <property type="match status" value="1"/>
</dbReference>
<feature type="compositionally biased region" description="Low complexity" evidence="7">
    <location>
        <begin position="643"/>
        <end position="656"/>
    </location>
</feature>
<evidence type="ECO:0000313" key="9">
    <source>
        <dbReference type="EMBL" id="GLC48429.1"/>
    </source>
</evidence>
<dbReference type="GO" id="GO:0043161">
    <property type="term" value="P:proteasome-mediated ubiquitin-dependent protein catabolic process"/>
    <property type="evidence" value="ECO:0007669"/>
    <property type="project" value="TreeGrafter"/>
</dbReference>